<reference evidence="6" key="1">
    <citation type="submission" date="2017-04" db="EMBL/GenBank/DDBJ databases">
        <authorList>
            <person name="Varghese N."/>
            <person name="Submissions S."/>
        </authorList>
    </citation>
    <scope>NUCLEOTIDE SEQUENCE [LARGE SCALE GENOMIC DNA]</scope>
    <source>
        <strain evidence="6">VKM Ac-2121</strain>
    </source>
</reference>
<dbReference type="SMART" id="SM00895">
    <property type="entry name" value="FCD"/>
    <property type="match status" value="1"/>
</dbReference>
<evidence type="ECO:0000313" key="6">
    <source>
        <dbReference type="Proteomes" id="UP000193711"/>
    </source>
</evidence>
<evidence type="ECO:0000256" key="3">
    <source>
        <dbReference type="ARBA" id="ARBA00023163"/>
    </source>
</evidence>
<keyword evidence="1" id="KW-0805">Transcription regulation</keyword>
<evidence type="ECO:0000313" key="5">
    <source>
        <dbReference type="EMBL" id="SMH49014.1"/>
    </source>
</evidence>
<dbReference type="InterPro" id="IPR036390">
    <property type="entry name" value="WH_DNA-bd_sf"/>
</dbReference>
<dbReference type="InterPro" id="IPR011711">
    <property type="entry name" value="GntR_C"/>
</dbReference>
<proteinExistence type="predicted"/>
<dbReference type="EMBL" id="FXBM01000003">
    <property type="protein sequence ID" value="SMH49014.1"/>
    <property type="molecule type" value="Genomic_DNA"/>
</dbReference>
<keyword evidence="6" id="KW-1185">Reference proteome</keyword>
<dbReference type="GO" id="GO:0003700">
    <property type="term" value="F:DNA-binding transcription factor activity"/>
    <property type="evidence" value="ECO:0007669"/>
    <property type="project" value="InterPro"/>
</dbReference>
<dbReference type="CDD" id="cd07377">
    <property type="entry name" value="WHTH_GntR"/>
    <property type="match status" value="1"/>
</dbReference>
<dbReference type="Pfam" id="PF07729">
    <property type="entry name" value="FCD"/>
    <property type="match status" value="1"/>
</dbReference>
<sequence>MENTAIPVDPGLALREASGRAPVGDSVYQELLARVLSAELGAGDRITIDALVREMGVSQTPIREALHRLAADGIVVRNHHAGYRVAPELSREQFEELIVIRQLLEPAAARGAAHILTVDELDELAGIATRMSTLLTEAGRGYAEFSRLDAEFHDVIARSCGNRFIHDSLARLHTHAHLFRLSKDSLITSLALDEHAAILDALRLRDAGEASFAMRRHIDASADRFRGSFTDSAR</sequence>
<dbReference type="SMART" id="SM00345">
    <property type="entry name" value="HTH_GNTR"/>
    <property type="match status" value="1"/>
</dbReference>
<keyword evidence="3" id="KW-0804">Transcription</keyword>
<dbReference type="Gene3D" id="1.20.120.530">
    <property type="entry name" value="GntR ligand-binding domain-like"/>
    <property type="match status" value="1"/>
</dbReference>
<dbReference type="SUPFAM" id="SSF48008">
    <property type="entry name" value="GntR ligand-binding domain-like"/>
    <property type="match status" value="1"/>
</dbReference>
<dbReference type="Proteomes" id="UP000193711">
    <property type="component" value="Unassembled WGS sequence"/>
</dbReference>
<dbReference type="PANTHER" id="PTHR43537:SF5">
    <property type="entry name" value="UXU OPERON TRANSCRIPTIONAL REGULATOR"/>
    <property type="match status" value="1"/>
</dbReference>
<dbReference type="AlphaFoldDB" id="A0A1X7PCI6"/>
<evidence type="ECO:0000256" key="2">
    <source>
        <dbReference type="ARBA" id="ARBA00023125"/>
    </source>
</evidence>
<dbReference type="OrthoDB" id="3289286at2"/>
<dbReference type="InterPro" id="IPR000524">
    <property type="entry name" value="Tscrpt_reg_HTH_GntR"/>
</dbReference>
<keyword evidence="2" id="KW-0238">DNA-binding</keyword>
<dbReference type="InterPro" id="IPR008920">
    <property type="entry name" value="TF_FadR/GntR_C"/>
</dbReference>
<gene>
    <name evidence="5" type="ORF">SAMN06295885_3184</name>
</gene>
<name>A0A1X7PCI6_9MICO</name>
<evidence type="ECO:0000256" key="1">
    <source>
        <dbReference type="ARBA" id="ARBA00023015"/>
    </source>
</evidence>
<dbReference type="InterPro" id="IPR036388">
    <property type="entry name" value="WH-like_DNA-bd_sf"/>
</dbReference>
<accession>A0A1X7PCI6</accession>
<evidence type="ECO:0000259" key="4">
    <source>
        <dbReference type="PROSITE" id="PS50949"/>
    </source>
</evidence>
<protein>
    <submittedName>
        <fullName evidence="5">Transcriptional regulator, GntR family</fullName>
    </submittedName>
</protein>
<dbReference type="SUPFAM" id="SSF46785">
    <property type="entry name" value="Winged helix' DNA-binding domain"/>
    <property type="match status" value="1"/>
</dbReference>
<organism evidence="5 6">
    <name type="scientific">Rathayibacter oskolensis</name>
    <dbReference type="NCBI Taxonomy" id="1891671"/>
    <lineage>
        <taxon>Bacteria</taxon>
        <taxon>Bacillati</taxon>
        <taxon>Actinomycetota</taxon>
        <taxon>Actinomycetes</taxon>
        <taxon>Micrococcales</taxon>
        <taxon>Microbacteriaceae</taxon>
        <taxon>Rathayibacter</taxon>
    </lineage>
</organism>
<dbReference type="RefSeq" id="WP_085477592.1">
    <property type="nucleotide sequence ID" value="NZ_FXBM01000003.1"/>
</dbReference>
<dbReference type="PROSITE" id="PS50949">
    <property type="entry name" value="HTH_GNTR"/>
    <property type="match status" value="1"/>
</dbReference>
<dbReference type="STRING" id="1891671.SAMN06295885_3184"/>
<dbReference type="Gene3D" id="1.10.10.10">
    <property type="entry name" value="Winged helix-like DNA-binding domain superfamily/Winged helix DNA-binding domain"/>
    <property type="match status" value="1"/>
</dbReference>
<dbReference type="Pfam" id="PF00392">
    <property type="entry name" value="GntR"/>
    <property type="match status" value="1"/>
</dbReference>
<feature type="domain" description="HTH gntR-type" evidence="4">
    <location>
        <begin position="21"/>
        <end position="88"/>
    </location>
</feature>
<dbReference type="PANTHER" id="PTHR43537">
    <property type="entry name" value="TRANSCRIPTIONAL REGULATOR, GNTR FAMILY"/>
    <property type="match status" value="1"/>
</dbReference>
<dbReference type="GO" id="GO:0003677">
    <property type="term" value="F:DNA binding"/>
    <property type="evidence" value="ECO:0007669"/>
    <property type="project" value="UniProtKB-KW"/>
</dbReference>